<sequence>MTTDKMQKRLKTKPGQKIYNKRKITSEPVFGIIKRVMGFRQFLMRGIDNISIE</sequence>
<feature type="domain" description="Transposase DDE" evidence="1">
    <location>
        <begin position="3"/>
        <end position="51"/>
    </location>
</feature>
<name>A0A7T3RED0_9SPIR</name>
<proteinExistence type="predicted"/>
<dbReference type="RefSeq" id="WP_198443124.1">
    <property type="nucleotide sequence ID" value="NZ_CBCSHE010000011.1"/>
</dbReference>
<dbReference type="EMBL" id="CP064936">
    <property type="protein sequence ID" value="QQA01591.1"/>
    <property type="molecule type" value="Genomic_DNA"/>
</dbReference>
<dbReference type="Proteomes" id="UP000595224">
    <property type="component" value="Chromosome"/>
</dbReference>
<protein>
    <submittedName>
        <fullName evidence="2">Transposase</fullName>
    </submittedName>
</protein>
<reference evidence="2 3" key="1">
    <citation type="submission" date="2020-11" db="EMBL/GenBank/DDBJ databases">
        <title>Treponema Peruensis nv. sp., first commensal Treponema isolated from human feces.</title>
        <authorList>
            <person name="Belkhou C."/>
            <person name="Raes J."/>
        </authorList>
    </citation>
    <scope>NUCLEOTIDE SEQUENCE [LARGE SCALE GENOMIC DNA]</scope>
    <source>
        <strain evidence="2 3">RCC2812</strain>
    </source>
</reference>
<dbReference type="KEGG" id="tper:IWA51_02960"/>
<organism evidence="2 3">
    <name type="scientific">Treponema peruense</name>
    <dbReference type="NCBI Taxonomy" id="2787628"/>
    <lineage>
        <taxon>Bacteria</taxon>
        <taxon>Pseudomonadati</taxon>
        <taxon>Spirochaetota</taxon>
        <taxon>Spirochaetia</taxon>
        <taxon>Spirochaetales</taxon>
        <taxon>Treponemataceae</taxon>
        <taxon>Treponema</taxon>
    </lineage>
</organism>
<evidence type="ECO:0000313" key="2">
    <source>
        <dbReference type="EMBL" id="QQA01591.1"/>
    </source>
</evidence>
<dbReference type="InterPro" id="IPR025668">
    <property type="entry name" value="Tnp_DDE_dom"/>
</dbReference>
<dbReference type="AlphaFoldDB" id="A0A7T3RED0"/>
<evidence type="ECO:0000259" key="1">
    <source>
        <dbReference type="Pfam" id="PF13751"/>
    </source>
</evidence>
<keyword evidence="3" id="KW-1185">Reference proteome</keyword>
<gene>
    <name evidence="2" type="ORF">IWA51_02960</name>
</gene>
<evidence type="ECO:0000313" key="3">
    <source>
        <dbReference type="Proteomes" id="UP000595224"/>
    </source>
</evidence>
<accession>A0A7T3RED0</accession>
<dbReference type="Pfam" id="PF13751">
    <property type="entry name" value="DDE_Tnp_1_6"/>
    <property type="match status" value="1"/>
</dbReference>